<dbReference type="InterPro" id="IPR032466">
    <property type="entry name" value="Metal_Hydrolase"/>
</dbReference>
<dbReference type="Gene3D" id="3.20.20.140">
    <property type="entry name" value="Metal-dependent hydrolases"/>
    <property type="match status" value="1"/>
</dbReference>
<proteinExistence type="predicted"/>
<dbReference type="PANTHER" id="PTHR35563:SF2">
    <property type="entry name" value="BARREL METAL-DEPENDENT HYDROLASE, PUTATIVE (AFU_ORTHOLOGUE AFUA_1G16240)-RELATED"/>
    <property type="match status" value="1"/>
</dbReference>
<dbReference type="Proteomes" id="UP000216913">
    <property type="component" value="Unassembled WGS sequence"/>
</dbReference>
<name>A0A261TYF5_9BORD</name>
<accession>A0A261TYF5</accession>
<dbReference type="Pfam" id="PF04909">
    <property type="entry name" value="Amidohydro_2"/>
    <property type="match status" value="1"/>
</dbReference>
<dbReference type="InterPro" id="IPR052358">
    <property type="entry name" value="Aro_Compnd_Degr_Hydrolases"/>
</dbReference>
<evidence type="ECO:0000313" key="3">
    <source>
        <dbReference type="Proteomes" id="UP000216913"/>
    </source>
</evidence>
<evidence type="ECO:0000259" key="1">
    <source>
        <dbReference type="Pfam" id="PF04909"/>
    </source>
</evidence>
<dbReference type="PANTHER" id="PTHR35563">
    <property type="entry name" value="BARREL METAL-DEPENDENT HYDROLASE, PUTATIVE (AFU_ORTHOLOGUE AFUA_1G16240)-RELATED"/>
    <property type="match status" value="1"/>
</dbReference>
<evidence type="ECO:0000313" key="2">
    <source>
        <dbReference type="EMBL" id="OZI54192.1"/>
    </source>
</evidence>
<comment type="caution">
    <text evidence="2">The sequence shown here is derived from an EMBL/GenBank/DDBJ whole genome shotgun (WGS) entry which is preliminary data.</text>
</comment>
<keyword evidence="3" id="KW-1185">Reference proteome</keyword>
<dbReference type="SUPFAM" id="SSF51556">
    <property type="entry name" value="Metallo-dependent hydrolases"/>
    <property type="match status" value="1"/>
</dbReference>
<feature type="domain" description="Amidohydrolase-related" evidence="1">
    <location>
        <begin position="15"/>
        <end position="273"/>
    </location>
</feature>
<organism evidence="2 3">
    <name type="scientific">Bordetella genomosp. 5</name>
    <dbReference type="NCBI Taxonomy" id="1395608"/>
    <lineage>
        <taxon>Bacteria</taxon>
        <taxon>Pseudomonadati</taxon>
        <taxon>Pseudomonadota</taxon>
        <taxon>Betaproteobacteria</taxon>
        <taxon>Burkholderiales</taxon>
        <taxon>Alcaligenaceae</taxon>
        <taxon>Bordetella</taxon>
    </lineage>
</organism>
<dbReference type="OrthoDB" id="9787654at2"/>
<reference evidence="2 3" key="1">
    <citation type="submission" date="2017-05" db="EMBL/GenBank/DDBJ databases">
        <title>Complete and WGS of Bordetella genogroups.</title>
        <authorList>
            <person name="Spilker T."/>
            <person name="LiPuma J."/>
        </authorList>
    </citation>
    <scope>NUCLEOTIDE SEQUENCE [LARGE SCALE GENOMIC DNA]</scope>
    <source>
        <strain evidence="2 3">AU10456</strain>
    </source>
</reference>
<sequence>MKETSPLPPSPANACDAHLHLYDSALIAAPAHPNPLADCDARRYRTLREALGLRRAVVVTPAPHVDDNRVTLNAIQALGANDTRGIAVVFPDVTDADLQRLNAGGIRGVRYTIAIPKTAVTRIVTLPRLAPRLAALGWHAQLHMTPAQIVEHRDLLTALPCAIVFDHMARLADTDADHPAWDIVESLLRSGDTWVKLSGHYLARDAATARATAVRLAALAPERVLWGSDWPHPTEMPSPPDTRATVAALHDWLPDAALRQRALVDNPARLYGFA</sequence>
<dbReference type="AlphaFoldDB" id="A0A261TYF5"/>
<protein>
    <recommendedName>
        <fullName evidence="1">Amidohydrolase-related domain-containing protein</fullName>
    </recommendedName>
</protein>
<gene>
    <name evidence="2" type="ORF">CAL25_05275</name>
</gene>
<dbReference type="InterPro" id="IPR006680">
    <property type="entry name" value="Amidohydro-rel"/>
</dbReference>
<dbReference type="RefSeq" id="WP_094798915.1">
    <property type="nucleotide sequence ID" value="NZ_NEVP01000003.1"/>
</dbReference>
<dbReference type="EMBL" id="NEVP01000003">
    <property type="protein sequence ID" value="OZI54192.1"/>
    <property type="molecule type" value="Genomic_DNA"/>
</dbReference>
<dbReference type="GO" id="GO:0016787">
    <property type="term" value="F:hydrolase activity"/>
    <property type="evidence" value="ECO:0007669"/>
    <property type="project" value="InterPro"/>
</dbReference>